<dbReference type="EMBL" id="JBJYXY010000001">
    <property type="protein sequence ID" value="MFN2974444.1"/>
    <property type="molecule type" value="Genomic_DNA"/>
</dbReference>
<comment type="caution">
    <text evidence="2">The sequence shown here is derived from an EMBL/GenBank/DDBJ whole genome shotgun (WGS) entry which is preliminary data.</text>
</comment>
<keyword evidence="1" id="KW-0812">Transmembrane</keyword>
<gene>
    <name evidence="2" type="ORF">ACK2TP_01580</name>
</gene>
<dbReference type="Proteomes" id="UP001634747">
    <property type="component" value="Unassembled WGS sequence"/>
</dbReference>
<dbReference type="RefSeq" id="WP_263413992.1">
    <property type="nucleotide sequence ID" value="NZ_BAABBH010000001.1"/>
</dbReference>
<keyword evidence="1" id="KW-0472">Membrane</keyword>
<sequence>MVEAPEAPHHHAHKTGLPWFDLVVPIAVLCISVASLLTSLQSEKSMHALVEENRRLVSAQSTPLLMLDSSNLVGGKPAIEMKLSNVGTGPARIAWFHLVDDQGNSYSKNFYERVRQVDPTAAFTSQQIGGTLMRSGEDRSVFNWPKPAEDSSAMASWNKLEKDRFYLHGSACYCSMFNECNVTTFENEQPRAVESCEKADPAKK</sequence>
<protein>
    <submittedName>
        <fullName evidence="2">Uncharacterized protein</fullName>
    </submittedName>
</protein>
<organism evidence="2 3">
    <name type="scientific">Terriglobus aquaticus</name>
    <dbReference type="NCBI Taxonomy" id="940139"/>
    <lineage>
        <taxon>Bacteria</taxon>
        <taxon>Pseudomonadati</taxon>
        <taxon>Acidobacteriota</taxon>
        <taxon>Terriglobia</taxon>
        <taxon>Terriglobales</taxon>
        <taxon>Acidobacteriaceae</taxon>
        <taxon>Terriglobus</taxon>
    </lineage>
</organism>
<evidence type="ECO:0000256" key="1">
    <source>
        <dbReference type="SAM" id="Phobius"/>
    </source>
</evidence>
<feature type="transmembrane region" description="Helical" evidence="1">
    <location>
        <begin position="22"/>
        <end position="40"/>
    </location>
</feature>
<evidence type="ECO:0000313" key="2">
    <source>
        <dbReference type="EMBL" id="MFN2974444.1"/>
    </source>
</evidence>
<name>A0ABW9KFU2_9BACT</name>
<reference evidence="2 3" key="1">
    <citation type="submission" date="2024-12" db="EMBL/GenBank/DDBJ databases">
        <authorList>
            <person name="Lee Y."/>
        </authorList>
    </citation>
    <scope>NUCLEOTIDE SEQUENCE [LARGE SCALE GENOMIC DNA]</scope>
    <source>
        <strain evidence="2 3">03SUJ4</strain>
    </source>
</reference>
<keyword evidence="1" id="KW-1133">Transmembrane helix</keyword>
<accession>A0ABW9KFU2</accession>
<keyword evidence="3" id="KW-1185">Reference proteome</keyword>
<evidence type="ECO:0000313" key="3">
    <source>
        <dbReference type="Proteomes" id="UP001634747"/>
    </source>
</evidence>
<proteinExistence type="predicted"/>